<protein>
    <recommendedName>
        <fullName evidence="6">FLZ-type domain-containing protein</fullName>
    </recommendedName>
</protein>
<evidence type="ECO:0000256" key="5">
    <source>
        <dbReference type="SAM" id="MobiDB-lite"/>
    </source>
</evidence>
<organism evidence="7 8">
    <name type="scientific">Vitis vinifera</name>
    <name type="common">Grape</name>
    <dbReference type="NCBI Taxonomy" id="29760"/>
    <lineage>
        <taxon>Eukaryota</taxon>
        <taxon>Viridiplantae</taxon>
        <taxon>Streptophyta</taxon>
        <taxon>Embryophyta</taxon>
        <taxon>Tracheophyta</taxon>
        <taxon>Spermatophyta</taxon>
        <taxon>Magnoliopsida</taxon>
        <taxon>eudicotyledons</taxon>
        <taxon>Gunneridae</taxon>
        <taxon>Pentapetalae</taxon>
        <taxon>rosids</taxon>
        <taxon>Vitales</taxon>
        <taxon>Vitaceae</taxon>
        <taxon>Viteae</taxon>
        <taxon>Vitis</taxon>
    </lineage>
</organism>
<name>A0A438DYQ6_VITVI</name>
<dbReference type="AlphaFoldDB" id="A0A438DYQ6"/>
<feature type="zinc finger region" description="FLZ-type" evidence="4">
    <location>
        <begin position="51"/>
        <end position="95"/>
    </location>
</feature>
<feature type="region of interest" description="Disordered" evidence="5">
    <location>
        <begin position="91"/>
        <end position="132"/>
    </location>
</feature>
<dbReference type="GO" id="GO:0008270">
    <property type="term" value="F:zinc ion binding"/>
    <property type="evidence" value="ECO:0007669"/>
    <property type="project" value="UniProtKB-KW"/>
</dbReference>
<dbReference type="Pfam" id="PF04570">
    <property type="entry name" value="zf-FLZ"/>
    <property type="match status" value="1"/>
</dbReference>
<evidence type="ECO:0000256" key="4">
    <source>
        <dbReference type="PROSITE-ProRule" id="PRU01131"/>
    </source>
</evidence>
<keyword evidence="2" id="KW-0479">Metal-binding</keyword>
<dbReference type="PANTHER" id="PTHR46057">
    <property type="entry name" value="FCS-LIKE ZINC FINGER 1-RELATED"/>
    <property type="match status" value="1"/>
</dbReference>
<feature type="compositionally biased region" description="Polar residues" evidence="5">
    <location>
        <begin position="112"/>
        <end position="123"/>
    </location>
</feature>
<evidence type="ECO:0000313" key="8">
    <source>
        <dbReference type="Proteomes" id="UP000288805"/>
    </source>
</evidence>
<gene>
    <name evidence="7" type="ORF">CK203_079171</name>
</gene>
<feature type="domain" description="FLZ-type" evidence="6">
    <location>
        <begin position="51"/>
        <end position="95"/>
    </location>
</feature>
<proteinExistence type="inferred from homology"/>
<dbReference type="PROSITE" id="PS51795">
    <property type="entry name" value="ZF_FLZ"/>
    <property type="match status" value="1"/>
</dbReference>
<evidence type="ECO:0000259" key="6">
    <source>
        <dbReference type="PROSITE" id="PS51795"/>
    </source>
</evidence>
<evidence type="ECO:0000256" key="1">
    <source>
        <dbReference type="ARBA" id="ARBA00009374"/>
    </source>
</evidence>
<dbReference type="EMBL" id="QGNW01001456">
    <property type="protein sequence ID" value="RVW40623.1"/>
    <property type="molecule type" value="Genomic_DNA"/>
</dbReference>
<dbReference type="Proteomes" id="UP000288805">
    <property type="component" value="Unassembled WGS sequence"/>
</dbReference>
<comment type="caution">
    <text evidence="7">The sequence shown here is derived from an EMBL/GenBank/DDBJ whole genome shotgun (WGS) entry which is preliminary data.</text>
</comment>
<comment type="similarity">
    <text evidence="1">Belongs to the FLZ family.</text>
</comment>
<dbReference type="InterPro" id="IPR044533">
    <property type="entry name" value="FLZ1/2/3"/>
</dbReference>
<evidence type="ECO:0000256" key="3">
    <source>
        <dbReference type="ARBA" id="ARBA00022771"/>
    </source>
</evidence>
<reference evidence="7 8" key="1">
    <citation type="journal article" date="2018" name="PLoS Genet.">
        <title>Population sequencing reveals clonal diversity and ancestral inbreeding in the grapevine cultivar Chardonnay.</title>
        <authorList>
            <person name="Roach M.J."/>
            <person name="Johnson D.L."/>
            <person name="Bohlmann J."/>
            <person name="van Vuuren H.J."/>
            <person name="Jones S.J."/>
            <person name="Pretorius I.S."/>
            <person name="Schmidt S.A."/>
            <person name="Borneman A.R."/>
        </authorList>
    </citation>
    <scope>NUCLEOTIDE SEQUENCE [LARGE SCALE GENOMIC DNA]</scope>
    <source>
        <strain evidence="8">cv. Chardonnay</strain>
        <tissue evidence="7">Leaf</tissue>
    </source>
</reference>
<keyword evidence="3" id="KW-0863">Zinc-finger</keyword>
<keyword evidence="3" id="KW-0862">Zinc</keyword>
<accession>A0A438DYQ6</accession>
<evidence type="ECO:0000256" key="2">
    <source>
        <dbReference type="ARBA" id="ARBA00022723"/>
    </source>
</evidence>
<dbReference type="PANTHER" id="PTHR46057:SF9">
    <property type="entry name" value="FCS-LIKE ZINC FINGER 1"/>
    <property type="match status" value="1"/>
</dbReference>
<evidence type="ECO:0000313" key="7">
    <source>
        <dbReference type="EMBL" id="RVW40623.1"/>
    </source>
</evidence>
<sequence>MDSTPTRPPYFIEEEDDTQASLSDMEAGFSGNHLSSLGPTVLLTGEIINPHFLEACFLCNKPLGDNRDIYMYRGDTPFCSEECRQEQIEMDEATEKNRSISSIKAFRKEQKTSSTPSKSQNYPFRTGTVAAA</sequence>
<dbReference type="InterPro" id="IPR007650">
    <property type="entry name" value="Zf-FLZ_dom"/>
</dbReference>